<dbReference type="PANTHER" id="PTHR19324">
    <property type="entry name" value="PERFORIN-LIKE PROTEIN 1"/>
    <property type="match status" value="1"/>
</dbReference>
<evidence type="ECO:0000313" key="3">
    <source>
        <dbReference type="Proteomes" id="UP000596742"/>
    </source>
</evidence>
<evidence type="ECO:0000313" key="2">
    <source>
        <dbReference type="EMBL" id="VDI32709.1"/>
    </source>
</evidence>
<evidence type="ECO:0000259" key="1">
    <source>
        <dbReference type="PROSITE" id="PS50940"/>
    </source>
</evidence>
<comment type="caution">
    <text evidence="2">The sequence shown here is derived from an EMBL/GenBank/DDBJ whole genome shotgun (WGS) entry which is preliminary data.</text>
</comment>
<reference evidence="2" key="1">
    <citation type="submission" date="2018-11" db="EMBL/GenBank/DDBJ databases">
        <authorList>
            <person name="Alioto T."/>
            <person name="Alioto T."/>
        </authorList>
    </citation>
    <scope>NUCLEOTIDE SEQUENCE</scope>
</reference>
<organism evidence="2 3">
    <name type="scientific">Mytilus galloprovincialis</name>
    <name type="common">Mediterranean mussel</name>
    <dbReference type="NCBI Taxonomy" id="29158"/>
    <lineage>
        <taxon>Eukaryota</taxon>
        <taxon>Metazoa</taxon>
        <taxon>Spiralia</taxon>
        <taxon>Lophotrochozoa</taxon>
        <taxon>Mollusca</taxon>
        <taxon>Bivalvia</taxon>
        <taxon>Autobranchia</taxon>
        <taxon>Pteriomorphia</taxon>
        <taxon>Mytilida</taxon>
        <taxon>Mytiloidea</taxon>
        <taxon>Mytilidae</taxon>
        <taxon>Mytilinae</taxon>
        <taxon>Mytilus</taxon>
    </lineage>
</organism>
<dbReference type="SUPFAM" id="SSF57625">
    <property type="entry name" value="Invertebrate chitin-binding proteins"/>
    <property type="match status" value="1"/>
</dbReference>
<gene>
    <name evidence="2" type="ORF">MGAL_10B031886</name>
</gene>
<dbReference type="Pfam" id="PF16977">
    <property type="entry name" value="ApeC"/>
    <property type="match status" value="1"/>
</dbReference>
<dbReference type="Pfam" id="PF01607">
    <property type="entry name" value="CBM_14"/>
    <property type="match status" value="1"/>
</dbReference>
<dbReference type="InterPro" id="IPR002557">
    <property type="entry name" value="Chitin-bd_dom"/>
</dbReference>
<dbReference type="InterPro" id="IPR036508">
    <property type="entry name" value="Chitin-bd_dom_sf"/>
</dbReference>
<accession>A0A8B6ECV4</accession>
<name>A0A8B6ECV4_MYTGA</name>
<dbReference type="EMBL" id="UYJE01004941">
    <property type="protein sequence ID" value="VDI32709.1"/>
    <property type="molecule type" value="Genomic_DNA"/>
</dbReference>
<keyword evidence="3" id="KW-1185">Reference proteome</keyword>
<sequence length="266" mass="30201">MYILFLMISSVCADCSTIINGYLPNPNDCSSFIQCGHGISYTMPCPTGLHWNRRINVCDWPSNAGCVIVSWPRGRYSLPKSKSGCPVGWAEGCIYQDNEDIHNVNDVRYNHHFYGIFGKNTKLCYCTKTKYGGLGSWPRGNYCIARKGGSCPSGFRTGSIYWDDEDHNNANSKNGILPDGTYNRNTRIYYCCRSDGPSYKSIVLPTSKPFYLYHYTSTLCQSVRGMSAREEFVKTDDEDIHNNTSYDGGSHPKKTERTRIYYCYYS</sequence>
<dbReference type="Gene3D" id="2.170.140.10">
    <property type="entry name" value="Chitin binding domain"/>
    <property type="match status" value="1"/>
</dbReference>
<dbReference type="AlphaFoldDB" id="A0A8B6ECV4"/>
<dbReference type="OrthoDB" id="5954510at2759"/>
<protein>
    <recommendedName>
        <fullName evidence="1">Chitin-binding type-2 domain-containing protein</fullName>
    </recommendedName>
</protein>
<dbReference type="GO" id="GO:0005576">
    <property type="term" value="C:extracellular region"/>
    <property type="evidence" value="ECO:0007669"/>
    <property type="project" value="InterPro"/>
</dbReference>
<proteinExistence type="predicted"/>
<dbReference type="Proteomes" id="UP000596742">
    <property type="component" value="Unassembled WGS sequence"/>
</dbReference>
<dbReference type="InterPro" id="IPR031569">
    <property type="entry name" value="ApeC"/>
</dbReference>
<feature type="domain" description="Chitin-binding type-2" evidence="1">
    <location>
        <begin position="9"/>
        <end position="68"/>
    </location>
</feature>
<dbReference type="PANTHER" id="PTHR19324:SF33">
    <property type="entry name" value="MUCIN-5AC"/>
    <property type="match status" value="1"/>
</dbReference>
<dbReference type="SMART" id="SM00494">
    <property type="entry name" value="ChtBD2"/>
    <property type="match status" value="1"/>
</dbReference>
<dbReference type="GO" id="GO:0008061">
    <property type="term" value="F:chitin binding"/>
    <property type="evidence" value="ECO:0007669"/>
    <property type="project" value="InterPro"/>
</dbReference>
<dbReference type="PROSITE" id="PS50940">
    <property type="entry name" value="CHIT_BIND_II"/>
    <property type="match status" value="1"/>
</dbReference>